<evidence type="ECO:0000259" key="1">
    <source>
        <dbReference type="Pfam" id="PF14529"/>
    </source>
</evidence>
<feature type="domain" description="Endonuclease/exonuclease/phosphatase" evidence="1">
    <location>
        <begin position="75"/>
        <end position="203"/>
    </location>
</feature>
<dbReference type="GO" id="GO:0003824">
    <property type="term" value="F:catalytic activity"/>
    <property type="evidence" value="ECO:0007669"/>
    <property type="project" value="InterPro"/>
</dbReference>
<accession>A0A814MQN7</accession>
<reference evidence="2" key="1">
    <citation type="submission" date="2021-02" db="EMBL/GenBank/DDBJ databases">
        <authorList>
            <person name="Nowell W R."/>
        </authorList>
    </citation>
    <scope>NUCLEOTIDE SEQUENCE</scope>
    <source>
        <strain evidence="2">Ploen Becks lab</strain>
    </source>
</reference>
<feature type="non-terminal residue" evidence="2">
    <location>
        <position position="1"/>
    </location>
</feature>
<dbReference type="Pfam" id="PF14529">
    <property type="entry name" value="Exo_endo_phos_2"/>
    <property type="match status" value="1"/>
</dbReference>
<comment type="caution">
    <text evidence="2">The sequence shown here is derived from an EMBL/GenBank/DDBJ whole genome shotgun (WGS) entry which is preliminary data.</text>
</comment>
<dbReference type="EMBL" id="CAJNOC010006589">
    <property type="protein sequence ID" value="CAF1081199.1"/>
    <property type="molecule type" value="Genomic_DNA"/>
</dbReference>
<keyword evidence="3" id="KW-1185">Reference proteome</keyword>
<organism evidence="2 3">
    <name type="scientific">Brachionus calyciflorus</name>
    <dbReference type="NCBI Taxonomy" id="104777"/>
    <lineage>
        <taxon>Eukaryota</taxon>
        <taxon>Metazoa</taxon>
        <taxon>Spiralia</taxon>
        <taxon>Gnathifera</taxon>
        <taxon>Rotifera</taxon>
        <taxon>Eurotatoria</taxon>
        <taxon>Monogononta</taxon>
        <taxon>Pseudotrocha</taxon>
        <taxon>Ploima</taxon>
        <taxon>Brachionidae</taxon>
        <taxon>Brachionus</taxon>
    </lineage>
</organism>
<dbReference type="InterPro" id="IPR036691">
    <property type="entry name" value="Endo/exonu/phosph_ase_sf"/>
</dbReference>
<sequence length="288" mass="33604">NTEILLLQETLVRSKTDLDNSLFSSNFNIFAKTAKKINQLGRQSGGLAFVVKKNVKVISHRFINERIGILRLHRISIINVYLPYFDRTKEQQLEYELNIHLLEEVIDSEKKNHQEIILAGDFNTDLIRFDKNSFCLRKFLKKSKMNLLDLLFSQNIDYTYKKTGKSGNIKSWIDNVASTDENQLIKSNNIIEDISNKSDHNPILFIPNPKHLGIDENFKTKLPKKIENVRINWNKLEERLRYQERVKNQVKTLQSKVSSLLNADKLKAQLYITELLNELTSLLIDCTR</sequence>
<dbReference type="InterPro" id="IPR005135">
    <property type="entry name" value="Endo/exonuclease/phosphatase"/>
</dbReference>
<protein>
    <recommendedName>
        <fullName evidence="1">Endonuclease/exonuclease/phosphatase domain-containing protein</fullName>
    </recommendedName>
</protein>
<evidence type="ECO:0000313" key="2">
    <source>
        <dbReference type="EMBL" id="CAF1081199.1"/>
    </source>
</evidence>
<gene>
    <name evidence="2" type="ORF">OXX778_LOCUS20201</name>
</gene>
<evidence type="ECO:0000313" key="3">
    <source>
        <dbReference type="Proteomes" id="UP000663879"/>
    </source>
</evidence>
<dbReference type="Proteomes" id="UP000663879">
    <property type="component" value="Unassembled WGS sequence"/>
</dbReference>
<name>A0A814MQN7_9BILA</name>
<dbReference type="Gene3D" id="3.60.10.10">
    <property type="entry name" value="Endonuclease/exonuclease/phosphatase"/>
    <property type="match status" value="1"/>
</dbReference>
<dbReference type="AlphaFoldDB" id="A0A814MQN7"/>
<proteinExistence type="predicted"/>
<dbReference type="SUPFAM" id="SSF56219">
    <property type="entry name" value="DNase I-like"/>
    <property type="match status" value="1"/>
</dbReference>